<dbReference type="InterPro" id="IPR001301">
    <property type="entry name" value="Gemini_AL1_CLV"/>
</dbReference>
<keyword evidence="14" id="KW-1185">Reference proteome</keyword>
<evidence type="ECO:0000256" key="12">
    <source>
        <dbReference type="SAM" id="MobiDB-lite"/>
    </source>
</evidence>
<dbReference type="GeneID" id="125421085"/>
<keyword evidence="10" id="KW-0190">Covalent protein-DNA linkage</keyword>
<evidence type="ECO:0000256" key="3">
    <source>
        <dbReference type="ARBA" id="ARBA00022695"/>
    </source>
</evidence>
<keyword evidence="8" id="KW-0255">Endonuclease</keyword>
<dbReference type="PRINTS" id="PR00228">
    <property type="entry name" value="GEMCOATCLVL1"/>
</dbReference>
<evidence type="ECO:0000256" key="1">
    <source>
        <dbReference type="ARBA" id="ARBA00006240"/>
    </source>
</evidence>
<dbReference type="Proteomes" id="UP001652623">
    <property type="component" value="Chromosome 10"/>
</dbReference>
<dbReference type="InterPro" id="IPR001191">
    <property type="entry name" value="Gemini_AL1_REP"/>
</dbReference>
<dbReference type="Pfam" id="PF08283">
    <property type="entry name" value="Gemini_AL1_M"/>
    <property type="match status" value="1"/>
</dbReference>
<keyword evidence="7" id="KW-0547">Nucleotide-binding</keyword>
<evidence type="ECO:0000256" key="2">
    <source>
        <dbReference type="ARBA" id="ARBA00022679"/>
    </source>
</evidence>
<keyword evidence="3" id="KW-0548">Nucleotidyltransferase</keyword>
<evidence type="ECO:0000313" key="14">
    <source>
        <dbReference type="Proteomes" id="UP001652623"/>
    </source>
</evidence>
<sequence>MSSPESSSTPSRPYRFSCKHAFLTYPQCPLLPEYLLSHLVNLLANLNPTYIAVAQESHDDGNLHLHVLILTERKMDFRSPRHFDVDGYHPNIQPARSVQDVYQYVTKGGNYKEYGEPPKPNQNPTPKKNRTFRTIIRECNTKQEYLDKIKEVFPYEWATKLRYFEYSGEAQFPEPKPEYKPIYTPSDFQVPPELQDWVNANIFTDTDQRGSRMSRKSLYICGPSRTGKTCWARSLGPHNYWAGNIDFTNYDERATYNIVDDIPCQFVHPFKSIIGIQSNYTVNPKYGKKKGKSKEGSPP</sequence>
<keyword evidence="11" id="KW-0238">DNA-binding</keyword>
<proteinExistence type="inferred from homology"/>
<evidence type="ECO:0000256" key="8">
    <source>
        <dbReference type="ARBA" id="ARBA00022759"/>
    </source>
</evidence>
<keyword evidence="5" id="KW-0540">Nuclease</keyword>
<evidence type="ECO:0000313" key="15">
    <source>
        <dbReference type="RefSeq" id="XP_060668399.1"/>
    </source>
</evidence>
<evidence type="ECO:0000256" key="5">
    <source>
        <dbReference type="ARBA" id="ARBA00022722"/>
    </source>
</evidence>
<evidence type="ECO:0000256" key="10">
    <source>
        <dbReference type="ARBA" id="ARBA00023124"/>
    </source>
</evidence>
<protein>
    <submittedName>
        <fullName evidence="15">Uncharacterized protein LOC125421085</fullName>
    </submittedName>
</protein>
<feature type="domain" description="CRESS-DNA virus Rep endonuclease" evidence="13">
    <location>
        <begin position="15"/>
        <end position="117"/>
    </location>
</feature>
<feature type="region of interest" description="Disordered" evidence="12">
    <location>
        <begin position="110"/>
        <end position="129"/>
    </location>
</feature>
<dbReference type="SUPFAM" id="SSF55464">
    <property type="entry name" value="Origin of replication-binding domain, RBD-like"/>
    <property type="match status" value="1"/>
</dbReference>
<reference evidence="15" key="1">
    <citation type="submission" date="2025-08" db="UniProtKB">
        <authorList>
            <consortium name="RefSeq"/>
        </authorList>
    </citation>
    <scope>IDENTIFICATION</scope>
    <source>
        <tissue evidence="15">Seedling</tissue>
    </source>
</reference>
<keyword evidence="2" id="KW-0808">Transferase</keyword>
<evidence type="ECO:0000259" key="13">
    <source>
        <dbReference type="PROSITE" id="PS52020"/>
    </source>
</evidence>
<accession>A0ABM3ZV93</accession>
<comment type="similarity">
    <text evidence="1">Belongs to the geminiviridae Rep protein family.</text>
</comment>
<gene>
    <name evidence="15" type="primary">LOC125421085</name>
</gene>
<evidence type="ECO:0000256" key="4">
    <source>
        <dbReference type="ARBA" id="ARBA00022705"/>
    </source>
</evidence>
<dbReference type="PRINTS" id="PR00227">
    <property type="entry name" value="GEMCOATAL1"/>
</dbReference>
<keyword evidence="4" id="KW-0235">DNA replication</keyword>
<name>A0ABM3ZV93_ZIZJJ</name>
<dbReference type="Gene3D" id="3.40.1310.20">
    <property type="match status" value="1"/>
</dbReference>
<evidence type="ECO:0000256" key="9">
    <source>
        <dbReference type="ARBA" id="ARBA00022801"/>
    </source>
</evidence>
<keyword evidence="6" id="KW-0479">Metal-binding</keyword>
<evidence type="ECO:0000256" key="6">
    <source>
        <dbReference type="ARBA" id="ARBA00022723"/>
    </source>
</evidence>
<dbReference type="PROSITE" id="PS52020">
    <property type="entry name" value="CRESS_DNA_REP"/>
    <property type="match status" value="1"/>
</dbReference>
<dbReference type="InterPro" id="IPR022692">
    <property type="entry name" value="Gemini_AL1_REP_central"/>
</dbReference>
<evidence type="ECO:0000256" key="7">
    <source>
        <dbReference type="ARBA" id="ARBA00022741"/>
    </source>
</evidence>
<dbReference type="RefSeq" id="XP_060668399.1">
    <property type="nucleotide sequence ID" value="XM_060812416.1"/>
</dbReference>
<dbReference type="InterPro" id="IPR049912">
    <property type="entry name" value="CRESS_DNA_REP"/>
</dbReference>
<organism evidence="14 15">
    <name type="scientific">Ziziphus jujuba</name>
    <name type="common">Chinese jujube</name>
    <name type="synonym">Ziziphus sativa</name>
    <dbReference type="NCBI Taxonomy" id="326968"/>
    <lineage>
        <taxon>Eukaryota</taxon>
        <taxon>Viridiplantae</taxon>
        <taxon>Streptophyta</taxon>
        <taxon>Embryophyta</taxon>
        <taxon>Tracheophyta</taxon>
        <taxon>Spermatophyta</taxon>
        <taxon>Magnoliopsida</taxon>
        <taxon>eudicotyledons</taxon>
        <taxon>Gunneridae</taxon>
        <taxon>Pentapetalae</taxon>
        <taxon>rosids</taxon>
        <taxon>fabids</taxon>
        <taxon>Rosales</taxon>
        <taxon>Rhamnaceae</taxon>
        <taxon>Paliureae</taxon>
        <taxon>Ziziphus</taxon>
    </lineage>
</organism>
<dbReference type="Pfam" id="PF00799">
    <property type="entry name" value="Gemini_AL1"/>
    <property type="match status" value="1"/>
</dbReference>
<keyword evidence="9" id="KW-0378">Hydrolase</keyword>
<evidence type="ECO:0000256" key="11">
    <source>
        <dbReference type="ARBA" id="ARBA00023125"/>
    </source>
</evidence>